<evidence type="ECO:0000313" key="2">
    <source>
        <dbReference type="EMBL" id="MCE7011811.1"/>
    </source>
</evidence>
<protein>
    <submittedName>
        <fullName evidence="2">Uncharacterized protein</fullName>
    </submittedName>
</protein>
<proteinExistence type="predicted"/>
<name>A0ABS8ZVT3_9PSEU</name>
<evidence type="ECO:0000313" key="3">
    <source>
        <dbReference type="Proteomes" id="UP001521150"/>
    </source>
</evidence>
<keyword evidence="3" id="KW-1185">Reference proteome</keyword>
<evidence type="ECO:0000256" key="1">
    <source>
        <dbReference type="SAM" id="Coils"/>
    </source>
</evidence>
<keyword evidence="1" id="KW-0175">Coiled coil</keyword>
<sequence>MSSEMPAFEAAAARVQRLHDERAALQEQLLAAEEELIRQAAAAHRSGTLDAWGLLDAYDLVREGGITGFAARWRKVIPFDRHALRRMAEATPRSPDGTWSGDTGWDGLDGSVIPLRGTQVVYVLFGPGSTPVRLGMTQAFRAHLKRLYRDGVTWRSWKAWPCENRQDALETRKRIAAQYDPAEHRH</sequence>
<reference evidence="2 3" key="1">
    <citation type="submission" date="2021-12" db="EMBL/GenBank/DDBJ databases">
        <title>Genome sequence of Kibdelosporangium philippinense ATCC 49844.</title>
        <authorList>
            <person name="Fedorov E.A."/>
            <person name="Omeragic M."/>
            <person name="Shalygina K.F."/>
            <person name="Maclea K.S."/>
        </authorList>
    </citation>
    <scope>NUCLEOTIDE SEQUENCE [LARGE SCALE GENOMIC DNA]</scope>
    <source>
        <strain evidence="2 3">ATCC 49844</strain>
    </source>
</reference>
<dbReference type="RefSeq" id="WP_233734569.1">
    <property type="nucleotide sequence ID" value="NZ_JAJVCN010000005.1"/>
</dbReference>
<gene>
    <name evidence="2" type="ORF">LWC34_54705</name>
</gene>
<organism evidence="2 3">
    <name type="scientific">Kibdelosporangium philippinense</name>
    <dbReference type="NCBI Taxonomy" id="211113"/>
    <lineage>
        <taxon>Bacteria</taxon>
        <taxon>Bacillati</taxon>
        <taxon>Actinomycetota</taxon>
        <taxon>Actinomycetes</taxon>
        <taxon>Pseudonocardiales</taxon>
        <taxon>Pseudonocardiaceae</taxon>
        <taxon>Kibdelosporangium</taxon>
    </lineage>
</organism>
<comment type="caution">
    <text evidence="2">The sequence shown here is derived from an EMBL/GenBank/DDBJ whole genome shotgun (WGS) entry which is preliminary data.</text>
</comment>
<feature type="coiled-coil region" evidence="1">
    <location>
        <begin position="8"/>
        <end position="42"/>
    </location>
</feature>
<accession>A0ABS8ZVT3</accession>
<dbReference type="Proteomes" id="UP001521150">
    <property type="component" value="Unassembled WGS sequence"/>
</dbReference>
<dbReference type="EMBL" id="JAJVCN010000005">
    <property type="protein sequence ID" value="MCE7011811.1"/>
    <property type="molecule type" value="Genomic_DNA"/>
</dbReference>